<keyword evidence="4" id="KW-1185">Reference proteome</keyword>
<reference evidence="3 4" key="1">
    <citation type="journal article" date="2013" name="Genome Announc.">
        <title>Complete Genome Sequence of the Porcine Strain Brachyspira pilosicoli P43/6/78(T.).</title>
        <authorList>
            <person name="Lin C."/>
            <person name="den Bakker H.C."/>
            <person name="Suzuki H."/>
            <person name="Lefebure T."/>
            <person name="Ponnala L."/>
            <person name="Sun Q."/>
            <person name="Stanhope M.J."/>
            <person name="Wiedmann M."/>
            <person name="Duhamel G.E."/>
        </authorList>
    </citation>
    <scope>NUCLEOTIDE SEQUENCE [LARGE SCALE GENOMIC DNA]</scope>
    <source>
        <strain evidence="3 4">P43/6/78</strain>
    </source>
</reference>
<dbReference type="PROSITE" id="PS51257">
    <property type="entry name" value="PROKAR_LIPOPROTEIN"/>
    <property type="match status" value="1"/>
</dbReference>
<evidence type="ECO:0000259" key="2">
    <source>
        <dbReference type="Pfam" id="PF18050"/>
    </source>
</evidence>
<dbReference type="Proteomes" id="UP000010793">
    <property type="component" value="Chromosome"/>
</dbReference>
<dbReference type="InterPro" id="IPR029000">
    <property type="entry name" value="Cyclophilin-like_dom_sf"/>
</dbReference>
<dbReference type="Gene3D" id="2.40.100.20">
    <property type="match status" value="1"/>
</dbReference>
<gene>
    <name evidence="3" type="ORF">BPP43_12060</name>
</gene>
<evidence type="ECO:0000313" key="4">
    <source>
        <dbReference type="Proteomes" id="UP000010793"/>
    </source>
</evidence>
<dbReference type="RefSeq" id="WP_015275007.1">
    <property type="nucleotide sequence ID" value="NC_019908.1"/>
</dbReference>
<dbReference type="Pfam" id="PF18050">
    <property type="entry name" value="Cyclophil_like2"/>
    <property type="match status" value="1"/>
</dbReference>
<organism evidence="3 4">
    <name type="scientific">Brachyspira pilosicoli P43/6/78</name>
    <dbReference type="NCBI Taxonomy" id="1042417"/>
    <lineage>
        <taxon>Bacteria</taxon>
        <taxon>Pseudomonadati</taxon>
        <taxon>Spirochaetota</taxon>
        <taxon>Spirochaetia</taxon>
        <taxon>Brachyspirales</taxon>
        <taxon>Brachyspiraceae</taxon>
        <taxon>Brachyspira</taxon>
    </lineage>
</organism>
<dbReference type="InterPro" id="IPR041183">
    <property type="entry name" value="Cyclophilin-like"/>
</dbReference>
<feature type="domain" description="Cyclophilin-like" evidence="2">
    <location>
        <begin position="35"/>
        <end position="142"/>
    </location>
</feature>
<accession>A0A3B6VUX5</accession>
<proteinExistence type="predicted"/>
<evidence type="ECO:0000256" key="1">
    <source>
        <dbReference type="SAM" id="SignalP"/>
    </source>
</evidence>
<dbReference type="SUPFAM" id="SSF50891">
    <property type="entry name" value="Cyclophilin-like"/>
    <property type="match status" value="1"/>
</dbReference>
<dbReference type="KEGG" id="bpip:BPP43_12060"/>
<dbReference type="EMBL" id="CP002873">
    <property type="protein sequence ID" value="AGA67552.1"/>
    <property type="molecule type" value="Genomic_DNA"/>
</dbReference>
<protein>
    <recommendedName>
        <fullName evidence="2">Cyclophilin-like domain-containing protein</fullName>
    </recommendedName>
</protein>
<name>A0A3B6VUX5_BRAPL</name>
<feature type="chain" id="PRO_5017428694" description="Cyclophilin-like domain-containing protein" evidence="1">
    <location>
        <begin position="21"/>
        <end position="145"/>
    </location>
</feature>
<keyword evidence="1" id="KW-0732">Signal</keyword>
<dbReference type="AlphaFoldDB" id="A0A3B6VUX5"/>
<sequence>MKILLSFLIFIMTACNSIYGDSSAMMNTLNNYVNLKINNKEYKLILYDNDTARDFLKMLPLTITMNDLNSNEKYYNLSSALTTKSERVGSIKRGDFMLYGNNCLVLFYESFSTSYSYTKIGYIENTDGLKDSLGRGSIEITFSAN</sequence>
<evidence type="ECO:0000313" key="3">
    <source>
        <dbReference type="EMBL" id="AGA67552.1"/>
    </source>
</evidence>
<feature type="signal peptide" evidence="1">
    <location>
        <begin position="1"/>
        <end position="20"/>
    </location>
</feature>